<reference evidence="2 3" key="1">
    <citation type="submission" date="2019-12" db="EMBL/GenBank/DDBJ databases">
        <title>Complete genome sequence of Algicella marina strain 9Alg 56(T) isolated from the red alga Tichocarpus crinitus.</title>
        <authorList>
            <person name="Kim S.-G."/>
            <person name="Nedashkovskaya O.I."/>
        </authorList>
    </citation>
    <scope>NUCLEOTIDE SEQUENCE [LARGE SCALE GENOMIC DNA]</scope>
    <source>
        <strain evidence="2 3">9Alg 56</strain>
    </source>
</reference>
<evidence type="ECO:0008006" key="4">
    <source>
        <dbReference type="Google" id="ProtNLM"/>
    </source>
</evidence>
<name>A0A6P1T0L7_9RHOB</name>
<proteinExistence type="predicted"/>
<evidence type="ECO:0000313" key="3">
    <source>
        <dbReference type="Proteomes" id="UP000464495"/>
    </source>
</evidence>
<evidence type="ECO:0000256" key="1">
    <source>
        <dbReference type="SAM" id="MobiDB-lite"/>
    </source>
</evidence>
<dbReference type="EMBL" id="CP046620">
    <property type="protein sequence ID" value="QHQ36454.1"/>
    <property type="molecule type" value="Genomic_DNA"/>
</dbReference>
<evidence type="ECO:0000313" key="2">
    <source>
        <dbReference type="EMBL" id="QHQ36454.1"/>
    </source>
</evidence>
<keyword evidence="3" id="KW-1185">Reference proteome</keyword>
<protein>
    <recommendedName>
        <fullName evidence="4">Flagellar FliJ protein</fullName>
    </recommendedName>
</protein>
<dbReference type="RefSeq" id="WP_161863000.1">
    <property type="nucleotide sequence ID" value="NZ_CP046620.1"/>
</dbReference>
<sequence>MTAKTYEPLVRITEFGLTRDMARLAEINARIRKVQRRRLALRQTAVREMPETGEIAGGELARFGRWHLWAEQARRKLDAEEAAYQRELVHAMEALRRSYGKTSAVTRLAKKQQQADKRTRIARAERDGRASEE</sequence>
<dbReference type="Proteomes" id="UP000464495">
    <property type="component" value="Chromosome"/>
</dbReference>
<organism evidence="2 3">
    <name type="scientific">Algicella marina</name>
    <dbReference type="NCBI Taxonomy" id="2683284"/>
    <lineage>
        <taxon>Bacteria</taxon>
        <taxon>Pseudomonadati</taxon>
        <taxon>Pseudomonadota</taxon>
        <taxon>Alphaproteobacteria</taxon>
        <taxon>Rhodobacterales</taxon>
        <taxon>Paracoccaceae</taxon>
        <taxon>Algicella</taxon>
    </lineage>
</organism>
<feature type="compositionally biased region" description="Basic and acidic residues" evidence="1">
    <location>
        <begin position="113"/>
        <end position="133"/>
    </location>
</feature>
<accession>A0A6P1T0L7</accession>
<dbReference type="KEGG" id="amaq:GO499_15350"/>
<gene>
    <name evidence="2" type="ORF">GO499_15350</name>
</gene>
<feature type="region of interest" description="Disordered" evidence="1">
    <location>
        <begin position="100"/>
        <end position="133"/>
    </location>
</feature>
<dbReference type="AlphaFoldDB" id="A0A6P1T0L7"/>